<dbReference type="EMBL" id="SRLO01002888">
    <property type="protein sequence ID" value="TNN32151.1"/>
    <property type="molecule type" value="Genomic_DNA"/>
</dbReference>
<proteinExistence type="predicted"/>
<keyword evidence="3" id="KW-1185">Reference proteome</keyword>
<organism evidence="2 3">
    <name type="scientific">Liparis tanakae</name>
    <name type="common">Tanaka's snailfish</name>
    <dbReference type="NCBI Taxonomy" id="230148"/>
    <lineage>
        <taxon>Eukaryota</taxon>
        <taxon>Metazoa</taxon>
        <taxon>Chordata</taxon>
        <taxon>Craniata</taxon>
        <taxon>Vertebrata</taxon>
        <taxon>Euteleostomi</taxon>
        <taxon>Actinopterygii</taxon>
        <taxon>Neopterygii</taxon>
        <taxon>Teleostei</taxon>
        <taxon>Neoteleostei</taxon>
        <taxon>Acanthomorphata</taxon>
        <taxon>Eupercaria</taxon>
        <taxon>Perciformes</taxon>
        <taxon>Cottioidei</taxon>
        <taxon>Cottales</taxon>
        <taxon>Liparidae</taxon>
        <taxon>Liparis</taxon>
    </lineage>
</organism>
<name>A0A4Z2EUB0_9TELE</name>
<dbReference type="OrthoDB" id="8958223at2759"/>
<evidence type="ECO:0000256" key="1">
    <source>
        <dbReference type="SAM" id="MobiDB-lite"/>
    </source>
</evidence>
<comment type="caution">
    <text evidence="2">The sequence shown here is derived from an EMBL/GenBank/DDBJ whole genome shotgun (WGS) entry which is preliminary data.</text>
</comment>
<sequence>MGTRDPQTLDPQTLRPPDPQAPGPQTLDPQTPGPSDPWTLRPLDPQTLRPWSLRECRCSRAVGRCVREPRTQKIMDEGVRRGHILCPQLRTEDVSSVLSSVFQSNRLSADNKNIKS</sequence>
<reference evidence="2 3" key="1">
    <citation type="submission" date="2019-03" db="EMBL/GenBank/DDBJ databases">
        <title>First draft genome of Liparis tanakae, snailfish: a comprehensive survey of snailfish specific genes.</title>
        <authorList>
            <person name="Kim W."/>
            <person name="Song I."/>
            <person name="Jeong J.-H."/>
            <person name="Kim D."/>
            <person name="Kim S."/>
            <person name="Ryu S."/>
            <person name="Song J.Y."/>
            <person name="Lee S.K."/>
        </authorList>
    </citation>
    <scope>NUCLEOTIDE SEQUENCE [LARGE SCALE GENOMIC DNA]</scope>
    <source>
        <tissue evidence="2">Muscle</tissue>
    </source>
</reference>
<feature type="region of interest" description="Disordered" evidence="1">
    <location>
        <begin position="1"/>
        <end position="46"/>
    </location>
</feature>
<feature type="compositionally biased region" description="Polar residues" evidence="1">
    <location>
        <begin position="1"/>
        <end position="11"/>
    </location>
</feature>
<accession>A0A4Z2EUB0</accession>
<protein>
    <submittedName>
        <fullName evidence="2">Uncharacterized protein</fullName>
    </submittedName>
</protein>
<gene>
    <name evidence="2" type="ORF">EYF80_057686</name>
</gene>
<evidence type="ECO:0000313" key="2">
    <source>
        <dbReference type="EMBL" id="TNN32151.1"/>
    </source>
</evidence>
<dbReference type="AlphaFoldDB" id="A0A4Z2EUB0"/>
<evidence type="ECO:0000313" key="3">
    <source>
        <dbReference type="Proteomes" id="UP000314294"/>
    </source>
</evidence>
<dbReference type="Proteomes" id="UP000314294">
    <property type="component" value="Unassembled WGS sequence"/>
</dbReference>